<comment type="caution">
    <text evidence="1">The sequence shown here is derived from an EMBL/GenBank/DDBJ whole genome shotgun (WGS) entry which is preliminary data.</text>
</comment>
<proteinExistence type="predicted"/>
<name>M5RI91_9BACT</name>
<gene>
    <name evidence="1" type="ORF">RMSM_04174</name>
</gene>
<evidence type="ECO:0000313" key="1">
    <source>
        <dbReference type="EMBL" id="EMI18901.1"/>
    </source>
</evidence>
<dbReference type="AlphaFoldDB" id="M5RI91"/>
<sequence>MSSVPVHLAVDLGASSGRVIAGSLQNDRMQLAEVHRFANDPVTIQQAMHWNVHGLWADIQQGFARRLSSLIASP</sequence>
<dbReference type="Gene3D" id="3.30.420.40">
    <property type="match status" value="1"/>
</dbReference>
<organism evidence="1 2">
    <name type="scientific">Rhodopirellula maiorica SM1</name>
    <dbReference type="NCBI Taxonomy" id="1265738"/>
    <lineage>
        <taxon>Bacteria</taxon>
        <taxon>Pseudomonadati</taxon>
        <taxon>Planctomycetota</taxon>
        <taxon>Planctomycetia</taxon>
        <taxon>Pirellulales</taxon>
        <taxon>Pirellulaceae</taxon>
        <taxon>Novipirellula</taxon>
    </lineage>
</organism>
<dbReference type="Proteomes" id="UP000011991">
    <property type="component" value="Unassembled WGS sequence"/>
</dbReference>
<reference evidence="1 2" key="1">
    <citation type="journal article" date="2013" name="Mar. Genomics">
        <title>Expression of sulfatases in Rhodopirellula baltica and the diversity of sulfatases in the genus Rhodopirellula.</title>
        <authorList>
            <person name="Wegner C.E."/>
            <person name="Richter-Heitmann T."/>
            <person name="Klindworth A."/>
            <person name="Klockow C."/>
            <person name="Richter M."/>
            <person name="Achstetter T."/>
            <person name="Glockner F.O."/>
            <person name="Harder J."/>
        </authorList>
    </citation>
    <scope>NUCLEOTIDE SEQUENCE [LARGE SCALE GENOMIC DNA]</scope>
    <source>
        <strain evidence="1 2">SM1</strain>
    </source>
</reference>
<accession>M5RI91</accession>
<protein>
    <recommendedName>
        <fullName evidence="3">Rhamnulokinase</fullName>
    </recommendedName>
</protein>
<evidence type="ECO:0000313" key="2">
    <source>
        <dbReference type="Proteomes" id="UP000011991"/>
    </source>
</evidence>
<evidence type="ECO:0008006" key="3">
    <source>
        <dbReference type="Google" id="ProtNLM"/>
    </source>
</evidence>
<dbReference type="EMBL" id="ANOG01000598">
    <property type="protein sequence ID" value="EMI18901.1"/>
    <property type="molecule type" value="Genomic_DNA"/>
</dbReference>
<keyword evidence="2" id="KW-1185">Reference proteome</keyword>
<feature type="non-terminal residue" evidence="1">
    <location>
        <position position="74"/>
    </location>
</feature>